<dbReference type="EMBL" id="KQ242121">
    <property type="protein sequence ID" value="KNC80659.1"/>
    <property type="molecule type" value="Genomic_DNA"/>
</dbReference>
<name>A0A0L0FVJ8_9EUKA</name>
<dbReference type="Proteomes" id="UP000054560">
    <property type="component" value="Unassembled WGS sequence"/>
</dbReference>
<reference evidence="1 2" key="1">
    <citation type="submission" date="2011-02" db="EMBL/GenBank/DDBJ databases">
        <title>The Genome Sequence of Sphaeroforma arctica JP610.</title>
        <authorList>
            <consortium name="The Broad Institute Genome Sequencing Platform"/>
            <person name="Russ C."/>
            <person name="Cuomo C."/>
            <person name="Young S.K."/>
            <person name="Zeng Q."/>
            <person name="Gargeya S."/>
            <person name="Alvarado L."/>
            <person name="Berlin A."/>
            <person name="Chapman S.B."/>
            <person name="Chen Z."/>
            <person name="Freedman E."/>
            <person name="Gellesch M."/>
            <person name="Goldberg J."/>
            <person name="Griggs A."/>
            <person name="Gujja S."/>
            <person name="Heilman E."/>
            <person name="Heiman D."/>
            <person name="Howarth C."/>
            <person name="Mehta T."/>
            <person name="Neiman D."/>
            <person name="Pearson M."/>
            <person name="Roberts A."/>
            <person name="Saif S."/>
            <person name="Shea T."/>
            <person name="Shenoy N."/>
            <person name="Sisk P."/>
            <person name="Stolte C."/>
            <person name="Sykes S."/>
            <person name="White J."/>
            <person name="Yandava C."/>
            <person name="Burger G."/>
            <person name="Gray M.W."/>
            <person name="Holland P.W.H."/>
            <person name="King N."/>
            <person name="Lang F.B.F."/>
            <person name="Roger A.J."/>
            <person name="Ruiz-Trillo I."/>
            <person name="Haas B."/>
            <person name="Nusbaum C."/>
            <person name="Birren B."/>
        </authorList>
    </citation>
    <scope>NUCLEOTIDE SEQUENCE [LARGE SCALE GENOMIC DNA]</scope>
    <source>
        <strain evidence="1 2">JP610</strain>
    </source>
</reference>
<gene>
    <name evidence="1" type="ORF">SARC_06973</name>
</gene>
<sequence>MKPGINFPSPAQVDILFDIVNVNRGPPQVTVSVGVGDKKRVLSDSFRTHSTMTKGIESAYETSLYNGCKYNERVYTMKGGEFSNGEGKL</sequence>
<accession>A0A0L0FVJ8</accession>
<proteinExistence type="predicted"/>
<dbReference type="RefSeq" id="XP_014154561.1">
    <property type="nucleotide sequence ID" value="XM_014299086.1"/>
</dbReference>
<organism evidence="1 2">
    <name type="scientific">Sphaeroforma arctica JP610</name>
    <dbReference type="NCBI Taxonomy" id="667725"/>
    <lineage>
        <taxon>Eukaryota</taxon>
        <taxon>Ichthyosporea</taxon>
        <taxon>Ichthyophonida</taxon>
        <taxon>Sphaeroforma</taxon>
    </lineage>
</organism>
<dbReference type="AlphaFoldDB" id="A0A0L0FVJ8"/>
<evidence type="ECO:0000313" key="2">
    <source>
        <dbReference type="Proteomes" id="UP000054560"/>
    </source>
</evidence>
<dbReference type="GeneID" id="25907477"/>
<keyword evidence="2" id="KW-1185">Reference proteome</keyword>
<evidence type="ECO:0000313" key="1">
    <source>
        <dbReference type="EMBL" id="KNC80659.1"/>
    </source>
</evidence>
<protein>
    <submittedName>
        <fullName evidence="1">Uncharacterized protein</fullName>
    </submittedName>
</protein>